<dbReference type="EC" id="3.1.6.1" evidence="7"/>
<keyword evidence="3 7" id="KW-0378">Hydrolase</keyword>
<evidence type="ECO:0000313" key="7">
    <source>
        <dbReference type="EMBL" id="QDV30444.1"/>
    </source>
</evidence>
<keyword evidence="5" id="KW-1133">Transmembrane helix</keyword>
<keyword evidence="4" id="KW-0106">Calcium</keyword>
<dbReference type="Pfam" id="PF00884">
    <property type="entry name" value="Sulfatase"/>
    <property type="match status" value="1"/>
</dbReference>
<dbReference type="PANTHER" id="PTHR42693:SF53">
    <property type="entry name" value="ENDO-4-O-SULFATASE"/>
    <property type="match status" value="1"/>
</dbReference>
<evidence type="ECO:0000259" key="6">
    <source>
        <dbReference type="Pfam" id="PF00884"/>
    </source>
</evidence>
<dbReference type="EMBL" id="CP036299">
    <property type="protein sequence ID" value="QDV30444.1"/>
    <property type="molecule type" value="Genomic_DNA"/>
</dbReference>
<accession>A0A518GPH8</accession>
<dbReference type="PROSITE" id="PS51257">
    <property type="entry name" value="PROKAR_LIPOPROTEIN"/>
    <property type="match status" value="1"/>
</dbReference>
<dbReference type="PROSITE" id="PS00523">
    <property type="entry name" value="SULFATASE_1"/>
    <property type="match status" value="1"/>
</dbReference>
<dbReference type="InterPro" id="IPR000917">
    <property type="entry name" value="Sulfatase_N"/>
</dbReference>
<dbReference type="Gene3D" id="3.40.720.10">
    <property type="entry name" value="Alkaline Phosphatase, subunit A"/>
    <property type="match status" value="1"/>
</dbReference>
<reference evidence="7 8" key="1">
    <citation type="submission" date="2019-02" db="EMBL/GenBank/DDBJ databases">
        <title>Deep-cultivation of Planctomycetes and their phenomic and genomic characterization uncovers novel biology.</title>
        <authorList>
            <person name="Wiegand S."/>
            <person name="Jogler M."/>
            <person name="Boedeker C."/>
            <person name="Pinto D."/>
            <person name="Vollmers J."/>
            <person name="Rivas-Marin E."/>
            <person name="Kohn T."/>
            <person name="Peeters S.H."/>
            <person name="Heuer A."/>
            <person name="Rast P."/>
            <person name="Oberbeckmann S."/>
            <person name="Bunk B."/>
            <person name="Jeske O."/>
            <person name="Meyerdierks A."/>
            <person name="Storesund J.E."/>
            <person name="Kallscheuer N."/>
            <person name="Luecker S."/>
            <person name="Lage O.M."/>
            <person name="Pohl T."/>
            <person name="Merkel B.J."/>
            <person name="Hornburger P."/>
            <person name="Mueller R.-W."/>
            <person name="Bruemmer F."/>
            <person name="Labrenz M."/>
            <person name="Spormann A.M."/>
            <person name="Op den Camp H."/>
            <person name="Overmann J."/>
            <person name="Amann R."/>
            <person name="Jetten M.S.M."/>
            <person name="Mascher T."/>
            <person name="Medema M.H."/>
            <person name="Devos D.P."/>
            <person name="Kaster A.-K."/>
            <person name="Ovreas L."/>
            <person name="Rohde M."/>
            <person name="Galperin M.Y."/>
            <person name="Jogler C."/>
        </authorList>
    </citation>
    <scope>NUCLEOTIDE SEQUENCE [LARGE SCALE GENOMIC DNA]</scope>
    <source>
        <strain evidence="7 8">Spb1</strain>
    </source>
</reference>
<evidence type="ECO:0000313" key="8">
    <source>
        <dbReference type="Proteomes" id="UP000315349"/>
    </source>
</evidence>
<protein>
    <submittedName>
        <fullName evidence="7">Arylsulfatase</fullName>
        <ecNumber evidence="7">3.1.6.1</ecNumber>
    </submittedName>
</protein>
<evidence type="ECO:0000256" key="2">
    <source>
        <dbReference type="ARBA" id="ARBA00022723"/>
    </source>
</evidence>
<sequence length="638" mass="70726">MRWATFECLRRWHGLMGFGISSYVMLLACCVVLISSTSSKAQQSARPQCPNIVVLLADDAGWGDYSVSGNPYVKTPHIDSIAQQGVSLTNFYVCPVCSPTRAEFLTGRYALRTGVRGVSLGEERLNLDEQTIAEHFRKAGYRTGIFGKWHNGSQGPYHPLARGFDVQLGYTAGHWSEYIDAPLESQGQPITSNGYIVDTCMHAAIDFISSSQPPFFCYVPLTTPHSPWCVPQTYWNRWKDRDVGVNGKEADAVRCVYAMIEQQDDAVGRLLTRLDSLQLSHETIVLYFSDNGPNTARWNGEMRGRKGTVDEGGVRSVGFLRWPGHIPPGSVQPGLMGAIDLLPTLAGLANVPINSAKPLDGFDASAALMRNAPFQREQPLLSHWAGKFSLRSPTHRLDFQGRLYDIQHDRGQKVDLSTTHPELASVMRQQLARLQAELSQPPATRDQTARLDTVAMLRSPWLLPVHKEYLAHPPQDSRLYPVGYVSLPYTWLPARDGQPLGKIQRSSNAPNSSYFTNWNDDQSAVIWPVEVLTSGTYRIELESTSPATAIGSELEISFQDSKLSVPISVAHDPPTDTRQDTIPRPKAETLSKPFRRWQAGSIHLPEGPGLLTIRATQLQGSSIIDLKSISLILEEKTP</sequence>
<dbReference type="Gene3D" id="2.60.120.260">
    <property type="entry name" value="Galactose-binding domain-like"/>
    <property type="match status" value="1"/>
</dbReference>
<keyword evidence="8" id="KW-1185">Reference proteome</keyword>
<dbReference type="PANTHER" id="PTHR42693">
    <property type="entry name" value="ARYLSULFATASE FAMILY MEMBER"/>
    <property type="match status" value="1"/>
</dbReference>
<keyword evidence="5" id="KW-0472">Membrane</keyword>
<proteinExistence type="inferred from homology"/>
<organism evidence="7 8">
    <name type="scientific">Planctopirus ephydatiae</name>
    <dbReference type="NCBI Taxonomy" id="2528019"/>
    <lineage>
        <taxon>Bacteria</taxon>
        <taxon>Pseudomonadati</taxon>
        <taxon>Planctomycetota</taxon>
        <taxon>Planctomycetia</taxon>
        <taxon>Planctomycetales</taxon>
        <taxon>Planctomycetaceae</taxon>
        <taxon>Planctopirus</taxon>
    </lineage>
</organism>
<keyword evidence="5" id="KW-0812">Transmembrane</keyword>
<dbReference type="RefSeq" id="WP_186377525.1">
    <property type="nucleotide sequence ID" value="NZ_CP036299.1"/>
</dbReference>
<evidence type="ECO:0000256" key="4">
    <source>
        <dbReference type="ARBA" id="ARBA00022837"/>
    </source>
</evidence>
<feature type="domain" description="Sulfatase N-terminal" evidence="6">
    <location>
        <begin position="50"/>
        <end position="351"/>
    </location>
</feature>
<dbReference type="KEGG" id="peh:Spb1_23770"/>
<comment type="similarity">
    <text evidence="1">Belongs to the sulfatase family.</text>
</comment>
<dbReference type="InterPro" id="IPR024607">
    <property type="entry name" value="Sulfatase_CS"/>
</dbReference>
<dbReference type="InterPro" id="IPR050738">
    <property type="entry name" value="Sulfatase"/>
</dbReference>
<feature type="transmembrane region" description="Helical" evidence="5">
    <location>
        <begin position="12"/>
        <end position="34"/>
    </location>
</feature>
<evidence type="ECO:0000256" key="3">
    <source>
        <dbReference type="ARBA" id="ARBA00022801"/>
    </source>
</evidence>
<keyword evidence="2" id="KW-0479">Metal-binding</keyword>
<dbReference type="GO" id="GO:0004065">
    <property type="term" value="F:arylsulfatase activity"/>
    <property type="evidence" value="ECO:0007669"/>
    <property type="project" value="UniProtKB-EC"/>
</dbReference>
<dbReference type="InterPro" id="IPR017850">
    <property type="entry name" value="Alkaline_phosphatase_core_sf"/>
</dbReference>
<dbReference type="AlphaFoldDB" id="A0A518GPH8"/>
<gene>
    <name evidence="7" type="primary">atsA_18</name>
    <name evidence="7" type="ORF">Spb1_23770</name>
</gene>
<dbReference type="SUPFAM" id="SSF53649">
    <property type="entry name" value="Alkaline phosphatase-like"/>
    <property type="match status" value="1"/>
</dbReference>
<evidence type="ECO:0000256" key="5">
    <source>
        <dbReference type="SAM" id="Phobius"/>
    </source>
</evidence>
<dbReference type="GO" id="GO:0046872">
    <property type="term" value="F:metal ion binding"/>
    <property type="evidence" value="ECO:0007669"/>
    <property type="project" value="UniProtKB-KW"/>
</dbReference>
<evidence type="ECO:0000256" key="1">
    <source>
        <dbReference type="ARBA" id="ARBA00008779"/>
    </source>
</evidence>
<name>A0A518GPH8_9PLAN</name>
<dbReference type="CDD" id="cd02795">
    <property type="entry name" value="CBM6-CBM35-CBM36_like"/>
    <property type="match status" value="1"/>
</dbReference>
<dbReference type="Proteomes" id="UP000315349">
    <property type="component" value="Chromosome"/>
</dbReference>